<evidence type="ECO:0008006" key="4">
    <source>
        <dbReference type="Google" id="ProtNLM"/>
    </source>
</evidence>
<evidence type="ECO:0000313" key="2">
    <source>
        <dbReference type="EMBL" id="SIO22654.1"/>
    </source>
</evidence>
<evidence type="ECO:0000256" key="1">
    <source>
        <dbReference type="SAM" id="Phobius"/>
    </source>
</evidence>
<dbReference type="EMBL" id="FSRC01000004">
    <property type="protein sequence ID" value="SIO22654.1"/>
    <property type="molecule type" value="Genomic_DNA"/>
</dbReference>
<sequence length="135" mass="15377">MDGNKDSTLKSILSCNCPKCHHGKMFEKGRISKPSSLFSMNKRCENCHQSFEPEPGFYFGAMFISYAFNTALFITVWILLKTFYPDYSLTMLLITISLAAILALPMIFRLSRSIWIAIFIPFKKESDPSRDQSAA</sequence>
<feature type="transmembrane region" description="Helical" evidence="1">
    <location>
        <begin position="57"/>
        <end position="80"/>
    </location>
</feature>
<dbReference type="Proteomes" id="UP000185221">
    <property type="component" value="Unassembled WGS sequence"/>
</dbReference>
<dbReference type="Pfam" id="PF06170">
    <property type="entry name" value="DUF983"/>
    <property type="match status" value="1"/>
</dbReference>
<proteinExistence type="predicted"/>
<name>A0A1N6HS64_9BACT</name>
<reference evidence="3" key="1">
    <citation type="submission" date="2016-11" db="EMBL/GenBank/DDBJ databases">
        <authorList>
            <person name="Varghese N."/>
            <person name="Submissions S."/>
        </authorList>
    </citation>
    <scope>NUCLEOTIDE SEQUENCE [LARGE SCALE GENOMIC DNA]</scope>
    <source>
        <strain evidence="3">DSM 15292</strain>
    </source>
</reference>
<dbReference type="AlphaFoldDB" id="A0A1N6HS64"/>
<evidence type="ECO:0000313" key="3">
    <source>
        <dbReference type="Proteomes" id="UP000185221"/>
    </source>
</evidence>
<keyword evidence="3" id="KW-1185">Reference proteome</keyword>
<dbReference type="InterPro" id="IPR009325">
    <property type="entry name" value="DUF983"/>
</dbReference>
<protein>
    <recommendedName>
        <fullName evidence="4">DUF983 domain-containing protein</fullName>
    </recommendedName>
</protein>
<feature type="transmembrane region" description="Helical" evidence="1">
    <location>
        <begin position="86"/>
        <end position="108"/>
    </location>
</feature>
<keyword evidence="1" id="KW-0472">Membrane</keyword>
<organism evidence="2 3">
    <name type="scientific">Algoriphagus halophilus</name>
    <dbReference type="NCBI Taxonomy" id="226505"/>
    <lineage>
        <taxon>Bacteria</taxon>
        <taxon>Pseudomonadati</taxon>
        <taxon>Bacteroidota</taxon>
        <taxon>Cytophagia</taxon>
        <taxon>Cytophagales</taxon>
        <taxon>Cyclobacteriaceae</taxon>
        <taxon>Algoriphagus</taxon>
    </lineage>
</organism>
<accession>A0A1N6HS64</accession>
<dbReference type="InterPro" id="IPR036280">
    <property type="entry name" value="Multihaem_cyt_sf"/>
</dbReference>
<gene>
    <name evidence="2" type="ORF">SAMN05444394_3947</name>
</gene>
<keyword evidence="1" id="KW-0812">Transmembrane</keyword>
<dbReference type="STRING" id="226505.SAMN05444394_3947"/>
<dbReference type="SUPFAM" id="SSF48695">
    <property type="entry name" value="Multiheme cytochromes"/>
    <property type="match status" value="1"/>
</dbReference>
<keyword evidence="1" id="KW-1133">Transmembrane helix</keyword>